<feature type="transmembrane region" description="Helical" evidence="3">
    <location>
        <begin position="382"/>
        <end position="415"/>
    </location>
</feature>
<dbReference type="PANTHER" id="PTHR43849">
    <property type="entry name" value="BLL3936 PROTEIN"/>
    <property type="match status" value="1"/>
</dbReference>
<name>A0ABX2TBE6_9PROT</name>
<comment type="function">
    <text evidence="1">Part of the tripartite ATP-independent periplasmic (TRAP) transport system.</text>
</comment>
<feature type="transmembrane region" description="Helical" evidence="3">
    <location>
        <begin position="576"/>
        <end position="595"/>
    </location>
</feature>
<keyword evidence="3" id="KW-1133">Transmembrane helix</keyword>
<keyword evidence="1" id="KW-0813">Transport</keyword>
<keyword evidence="3" id="KW-0472">Membrane</keyword>
<dbReference type="EMBL" id="JABFDB010000010">
    <property type="protein sequence ID" value="NYZ21115.1"/>
    <property type="molecule type" value="Genomic_DNA"/>
</dbReference>
<evidence type="ECO:0000259" key="4">
    <source>
        <dbReference type="Pfam" id="PF06808"/>
    </source>
</evidence>
<feature type="transmembrane region" description="Helical" evidence="3">
    <location>
        <begin position="54"/>
        <end position="73"/>
    </location>
</feature>
<evidence type="ECO:0000313" key="6">
    <source>
        <dbReference type="Proteomes" id="UP000584642"/>
    </source>
</evidence>
<feature type="transmembrane region" description="Helical" evidence="3">
    <location>
        <begin position="140"/>
        <end position="158"/>
    </location>
</feature>
<feature type="transmembrane region" description="Helical" evidence="3">
    <location>
        <begin position="677"/>
        <end position="703"/>
    </location>
</feature>
<proteinExistence type="predicted"/>
<feature type="transmembrane region" description="Helical" evidence="3">
    <location>
        <begin position="333"/>
        <end position="352"/>
    </location>
</feature>
<dbReference type="RefSeq" id="WP_180282879.1">
    <property type="nucleotide sequence ID" value="NZ_JABFDB010000010.1"/>
</dbReference>
<feature type="transmembrane region" description="Helical" evidence="3">
    <location>
        <begin position="165"/>
        <end position="187"/>
    </location>
</feature>
<keyword evidence="1" id="KW-1003">Cell membrane</keyword>
<protein>
    <submittedName>
        <fullName evidence="5">TRAP transporter permease</fullName>
    </submittedName>
</protein>
<keyword evidence="3" id="KW-0812">Transmembrane</keyword>
<dbReference type="InterPro" id="IPR011853">
    <property type="entry name" value="TRAP_DctM-Dct_fused"/>
</dbReference>
<keyword evidence="1" id="KW-0997">Cell inner membrane</keyword>
<dbReference type="Pfam" id="PF06808">
    <property type="entry name" value="DctM"/>
    <property type="match status" value="2"/>
</dbReference>
<sequence length="718" mass="75482">MSAPSRPPAAAATPPVSEPVPELSGTDAAEVRRVIDRENPASAHLELPGWTQGVIFAVAVAFSVFQLWTATFAPLSSSVVRAIHVGFLLLLTFLLFGVSQGRNRRTVPWYDWLCGGLAFAVGLYHMVFEVDLLLRAGDPSTTDLIVGGVTIALVFEAARRIMGLALPIICGVFIPFALLGPYLPWGLSHRGYGLDQVIEQLAFGTEGIYGTPVFVSATFIFLFILFGAFLERAGMIKLFNDIALGLCGHAKGGPAKVAVISSGFMGTINGSGVANVLTTGQFTIPLMTRFGYRPAFAGAVEATASMGGQLMPPVMGAAAFIMAETIGVPYHEVVIAAIIPAILYFGAAFWMVHLEAGLHDLNGIPRSECPSALRAIREQWHLLFPLLVLVYLLFTGFTPMFAGVVGIACTVVLILGTGTAGALPAAWLRTVFWIALGLVAAGLWRLGLRVEHLASAMVALLILPSLFLRGGRRTLVLLSHSLADGARNAVGVGVACALVGVLIGILTLTGLASGIASAIVQISGGSLVLALLLTMVASIVLGTGLPTTANYIITSAIAAPALLELGVPLIVSHMFVFYFGIMADLTPPVALAALAASSIARAGHLEIGWIATRIAIAGYVVPFMAVYDPALMMQSGSWLAVAYVTGKAVVGIMLWGGASVGFFMTRLSWPERLFATVAAFLLVVAMPVTDEVGLAMAAGFVAWQWRRSRRPAPATFAA</sequence>
<feature type="transmembrane region" description="Helical" evidence="3">
    <location>
        <begin position="207"/>
        <end position="230"/>
    </location>
</feature>
<feature type="domain" description="TRAP C4-dicarboxylate transport system permease DctM subunit" evidence="4">
    <location>
        <begin position="150"/>
        <end position="415"/>
    </location>
</feature>
<comment type="subcellular location">
    <subcellularLocation>
        <location evidence="1">Cell inner membrane</location>
        <topology evidence="1">Multi-pass membrane protein</topology>
    </subcellularLocation>
</comment>
<dbReference type="NCBIfam" id="TIGR02123">
    <property type="entry name" value="TRAP_fused"/>
    <property type="match status" value="1"/>
</dbReference>
<feature type="transmembrane region" description="Helical" evidence="3">
    <location>
        <begin position="79"/>
        <end position="98"/>
    </location>
</feature>
<feature type="transmembrane region" description="Helical" evidence="3">
    <location>
        <begin position="639"/>
        <end position="665"/>
    </location>
</feature>
<feature type="transmembrane region" description="Helical" evidence="3">
    <location>
        <begin position="489"/>
        <end position="512"/>
    </location>
</feature>
<dbReference type="PANTHER" id="PTHR43849:SF2">
    <property type="entry name" value="BLL3936 PROTEIN"/>
    <property type="match status" value="1"/>
</dbReference>
<feature type="compositionally biased region" description="Low complexity" evidence="2">
    <location>
        <begin position="1"/>
        <end position="22"/>
    </location>
</feature>
<evidence type="ECO:0000256" key="2">
    <source>
        <dbReference type="SAM" id="MobiDB-lite"/>
    </source>
</evidence>
<keyword evidence="6" id="KW-1185">Reference proteome</keyword>
<organism evidence="5 6">
    <name type="scientific">Azospirillum oleiclasticum</name>
    <dbReference type="NCBI Taxonomy" id="2735135"/>
    <lineage>
        <taxon>Bacteria</taxon>
        <taxon>Pseudomonadati</taxon>
        <taxon>Pseudomonadota</taxon>
        <taxon>Alphaproteobacteria</taxon>
        <taxon>Rhodospirillales</taxon>
        <taxon>Azospirillaceae</taxon>
        <taxon>Azospirillum</taxon>
    </lineage>
</organism>
<evidence type="ECO:0000313" key="5">
    <source>
        <dbReference type="EMBL" id="NYZ21115.1"/>
    </source>
</evidence>
<feature type="transmembrane region" description="Helical" evidence="3">
    <location>
        <begin position="607"/>
        <end position="627"/>
    </location>
</feature>
<comment type="caution">
    <text evidence="5">The sequence shown here is derived from an EMBL/GenBank/DDBJ whole genome shotgun (WGS) entry which is preliminary data.</text>
</comment>
<feature type="transmembrane region" description="Helical" evidence="3">
    <location>
        <begin position="110"/>
        <end position="128"/>
    </location>
</feature>
<dbReference type="Proteomes" id="UP000584642">
    <property type="component" value="Unassembled WGS sequence"/>
</dbReference>
<evidence type="ECO:0000256" key="1">
    <source>
        <dbReference type="RuleBase" id="RU369079"/>
    </source>
</evidence>
<feature type="transmembrane region" description="Helical" evidence="3">
    <location>
        <begin position="548"/>
        <end position="570"/>
    </location>
</feature>
<feature type="domain" description="TRAP C4-dicarboxylate transport system permease DctM subunit" evidence="4">
    <location>
        <begin position="441"/>
        <end position="633"/>
    </location>
</feature>
<feature type="region of interest" description="Disordered" evidence="2">
    <location>
        <begin position="1"/>
        <end position="24"/>
    </location>
</feature>
<gene>
    <name evidence="5" type="ORF">HND93_15470</name>
</gene>
<evidence type="ECO:0000256" key="3">
    <source>
        <dbReference type="SAM" id="Phobius"/>
    </source>
</evidence>
<feature type="transmembrane region" description="Helical" evidence="3">
    <location>
        <begin position="518"/>
        <end position="541"/>
    </location>
</feature>
<dbReference type="InterPro" id="IPR010656">
    <property type="entry name" value="DctM"/>
</dbReference>
<feature type="transmembrane region" description="Helical" evidence="3">
    <location>
        <begin position="452"/>
        <end position="468"/>
    </location>
</feature>
<reference evidence="5 6" key="1">
    <citation type="submission" date="2020-05" db="EMBL/GenBank/DDBJ databases">
        <title>Azospirillum oleiclasticum sp. nov, a nitrogen-fixing and heavy crude oil-emulsifying bacterium isolated from the crude oil of Yumen Oilfield.</title>
        <authorList>
            <person name="Wu D."/>
            <person name="Cai M."/>
            <person name="Zhang X."/>
        </authorList>
    </citation>
    <scope>NUCLEOTIDE SEQUENCE [LARGE SCALE GENOMIC DNA]</scope>
    <source>
        <strain evidence="5 6">ROY-1-1-2</strain>
    </source>
</reference>
<accession>A0ABX2TBE6</accession>